<keyword evidence="5" id="KW-1185">Reference proteome</keyword>
<evidence type="ECO:0000313" key="5">
    <source>
        <dbReference type="Proteomes" id="UP000477083"/>
    </source>
</evidence>
<dbReference type="InterPro" id="IPR050639">
    <property type="entry name" value="SSR_resolvase"/>
</dbReference>
<evidence type="ECO:0000259" key="2">
    <source>
        <dbReference type="PROSITE" id="PS51736"/>
    </source>
</evidence>
<dbReference type="SUPFAM" id="SSF53041">
    <property type="entry name" value="Resolvase-like"/>
    <property type="match status" value="1"/>
</dbReference>
<accession>A0A6L8VM71</accession>
<dbReference type="PANTHER" id="PTHR30461">
    <property type="entry name" value="DNA-INVERTASE FROM LAMBDOID PROPHAGE"/>
    <property type="match status" value="1"/>
</dbReference>
<evidence type="ECO:0000256" key="1">
    <source>
        <dbReference type="SAM" id="Coils"/>
    </source>
</evidence>
<dbReference type="SMART" id="SM00857">
    <property type="entry name" value="Resolvase"/>
    <property type="match status" value="1"/>
</dbReference>
<dbReference type="InterPro" id="IPR036162">
    <property type="entry name" value="Resolvase-like_N_sf"/>
</dbReference>
<gene>
    <name evidence="4" type="ORF">GS660_19810</name>
</gene>
<dbReference type="PROSITE" id="PS51736">
    <property type="entry name" value="RECOMBINASES_3"/>
    <property type="match status" value="1"/>
</dbReference>
<proteinExistence type="predicted"/>
<reference evidence="4 5" key="1">
    <citation type="submission" date="2020-01" db="EMBL/GenBank/DDBJ databases">
        <title>Frigidibacter albus SP32T (=CGMCC 1.13995T).</title>
        <authorList>
            <person name="Liao X."/>
        </authorList>
    </citation>
    <scope>NUCLEOTIDE SEQUENCE [LARGE SCALE GENOMIC DNA]</scope>
    <source>
        <strain evidence="4 5">SP32</strain>
    </source>
</reference>
<feature type="domain" description="Resolvase/invertase-type recombinase catalytic" evidence="2">
    <location>
        <begin position="8"/>
        <end position="156"/>
    </location>
</feature>
<feature type="coiled-coil region" evidence="1">
    <location>
        <begin position="408"/>
        <end position="455"/>
    </location>
</feature>
<dbReference type="PANTHER" id="PTHR30461:SF23">
    <property type="entry name" value="DNA RECOMBINASE-RELATED"/>
    <property type="match status" value="1"/>
</dbReference>
<dbReference type="InterPro" id="IPR038109">
    <property type="entry name" value="DNA_bind_recomb_sf"/>
</dbReference>
<dbReference type="CDD" id="cd00338">
    <property type="entry name" value="Ser_Recombinase"/>
    <property type="match status" value="1"/>
</dbReference>
<dbReference type="GO" id="GO:0003677">
    <property type="term" value="F:DNA binding"/>
    <property type="evidence" value="ECO:0007669"/>
    <property type="project" value="InterPro"/>
</dbReference>
<dbReference type="Gene3D" id="3.40.50.1390">
    <property type="entry name" value="Resolvase, N-terminal catalytic domain"/>
    <property type="match status" value="1"/>
</dbReference>
<name>A0A6L8VM71_9RHOB</name>
<dbReference type="InterPro" id="IPR006119">
    <property type="entry name" value="Resolv_N"/>
</dbReference>
<dbReference type="OrthoDB" id="7277848at2"/>
<organism evidence="4 5">
    <name type="scientific">Frigidibacter albus</name>
    <dbReference type="NCBI Taxonomy" id="1465486"/>
    <lineage>
        <taxon>Bacteria</taxon>
        <taxon>Pseudomonadati</taxon>
        <taxon>Pseudomonadota</taxon>
        <taxon>Alphaproteobacteria</taxon>
        <taxon>Rhodobacterales</taxon>
        <taxon>Paracoccaceae</taxon>
        <taxon>Frigidibacter</taxon>
    </lineage>
</organism>
<comment type="caution">
    <text evidence="4">The sequence shown here is derived from an EMBL/GenBank/DDBJ whole genome shotgun (WGS) entry which is preliminary data.</text>
</comment>
<dbReference type="GO" id="GO:0000150">
    <property type="term" value="F:DNA strand exchange activity"/>
    <property type="evidence" value="ECO:0007669"/>
    <property type="project" value="InterPro"/>
</dbReference>
<keyword evidence="1" id="KW-0175">Coiled coil</keyword>
<dbReference type="RefSeq" id="WP_161348719.1">
    <property type="nucleotide sequence ID" value="NZ_WUJE01000029.1"/>
</dbReference>
<dbReference type="Pfam" id="PF13408">
    <property type="entry name" value="Zn_ribbon_recom"/>
    <property type="match status" value="1"/>
</dbReference>
<dbReference type="PROSITE" id="PS51737">
    <property type="entry name" value="RECOMBINASE_DNA_BIND"/>
    <property type="match status" value="1"/>
</dbReference>
<protein>
    <submittedName>
        <fullName evidence="4">Recombinase family protein</fullName>
    </submittedName>
</protein>
<dbReference type="Pfam" id="PF00239">
    <property type="entry name" value="Resolvase"/>
    <property type="match status" value="1"/>
</dbReference>
<dbReference type="Pfam" id="PF07508">
    <property type="entry name" value="Recombinase"/>
    <property type="match status" value="1"/>
</dbReference>
<dbReference type="Gene3D" id="3.90.1750.20">
    <property type="entry name" value="Putative Large Serine Recombinase, Chain B, Domain 2"/>
    <property type="match status" value="1"/>
</dbReference>
<feature type="domain" description="Recombinase" evidence="3">
    <location>
        <begin position="155"/>
        <end position="300"/>
    </location>
</feature>
<evidence type="ECO:0000259" key="3">
    <source>
        <dbReference type="PROSITE" id="PS51737"/>
    </source>
</evidence>
<dbReference type="InterPro" id="IPR025827">
    <property type="entry name" value="Zn_ribbon_recom_dom"/>
</dbReference>
<dbReference type="Proteomes" id="UP000477083">
    <property type="component" value="Unassembled WGS sequence"/>
</dbReference>
<dbReference type="InterPro" id="IPR011109">
    <property type="entry name" value="DNA_bind_recombinase_dom"/>
</dbReference>
<dbReference type="AlphaFoldDB" id="A0A6L8VM71"/>
<sequence length="564" mass="60783">MTVKGPLRAAIYARYSSEMQSAASIPDQVRVCQKLCADNGWTVAGVFADEAMSGATHLRPGFQDLQQAAMNDGIDVIVSEALDRLSRDQEHIAGLHKRMTFLGVRIVTKSEGEINEMHIGLGGTMSALFLKNLAQKTHRGLEGRVRAGKSAGGISYGYKVVRTLRADGTVTTGEREILAGEAAVIRRVFESYAQGLSPRAIAAALNKEGVPSPGNRGTAWTFSTIAGSAARLNGILNNELYVGTLVWNRQTFIDDPATGKRQARPNPRQAWVITDVPELRIIDDDLWRRVKQRQTAISSKVNPDGDEGAAPRPERARRATYLFSGLLVCGCCGGSYTLINKTRYGCSAVRNKGESICGNRATIQREEVEDRVLGGLKQKLLHPELIAVFVEEYRQAWNAAQAGASAGREKQERELAQVEKKIAGILAAIEDGMYHSSMKAKMAELEATKAQLTASLAASPEPPALRLHPSLTGLYQQKIADLSAALSDPAVKIEAAETLRGLVSEIRMIPDPEAPGGHRIELAGELAGILALGDPDTTKPPRLARAGSDSMVAGVGFEPTTFRL</sequence>
<evidence type="ECO:0000313" key="4">
    <source>
        <dbReference type="EMBL" id="MZQ91333.1"/>
    </source>
</evidence>
<dbReference type="EMBL" id="WWNR01000029">
    <property type="protein sequence ID" value="MZQ91333.1"/>
    <property type="molecule type" value="Genomic_DNA"/>
</dbReference>